<sequence>MTTSLSGFIEFVRSDMGITPDQVPDDSPSFLSPMAAPLNG</sequence>
<accession>A0A447RM98</accession>
<reference evidence="2 3" key="1">
    <citation type="submission" date="2018-12" db="EMBL/GenBank/DDBJ databases">
        <authorList>
            <consortium name="Pathogen Informatics"/>
        </authorList>
    </citation>
    <scope>NUCLEOTIDE SEQUENCE [LARGE SCALE GENOMIC DNA]</scope>
    <source>
        <strain evidence="2 3">NCTC13635</strain>
    </source>
</reference>
<organism evidence="2 3">
    <name type="scientific">Klebsiella pneumoniae</name>
    <dbReference type="NCBI Taxonomy" id="573"/>
    <lineage>
        <taxon>Bacteria</taxon>
        <taxon>Pseudomonadati</taxon>
        <taxon>Pseudomonadota</taxon>
        <taxon>Gammaproteobacteria</taxon>
        <taxon>Enterobacterales</taxon>
        <taxon>Enterobacteriaceae</taxon>
        <taxon>Klebsiella/Raoultella group</taxon>
        <taxon>Klebsiella</taxon>
        <taxon>Klebsiella pneumoniae complex</taxon>
    </lineage>
</organism>
<dbReference type="EMBL" id="LR134162">
    <property type="protein sequence ID" value="VEB00968.1"/>
    <property type="molecule type" value="Genomic_DNA"/>
</dbReference>
<name>A0A447RM98_KLEPN</name>
<protein>
    <submittedName>
        <fullName evidence="2">Uncharacterized protein</fullName>
    </submittedName>
</protein>
<dbReference type="Proteomes" id="UP000282433">
    <property type="component" value="Chromosome"/>
</dbReference>
<proteinExistence type="predicted"/>
<dbReference type="AlphaFoldDB" id="A0A447RM98"/>
<evidence type="ECO:0000256" key="1">
    <source>
        <dbReference type="SAM" id="MobiDB-lite"/>
    </source>
</evidence>
<evidence type="ECO:0000313" key="3">
    <source>
        <dbReference type="Proteomes" id="UP000282433"/>
    </source>
</evidence>
<feature type="region of interest" description="Disordered" evidence="1">
    <location>
        <begin position="19"/>
        <end position="40"/>
    </location>
</feature>
<evidence type="ECO:0000313" key="2">
    <source>
        <dbReference type="EMBL" id="VEB00968.1"/>
    </source>
</evidence>
<gene>
    <name evidence="2" type="ORF">NCTC13635_01697</name>
</gene>